<evidence type="ECO:0008006" key="4">
    <source>
        <dbReference type="Google" id="ProtNLM"/>
    </source>
</evidence>
<evidence type="ECO:0000256" key="1">
    <source>
        <dbReference type="SAM" id="SignalP"/>
    </source>
</evidence>
<dbReference type="AlphaFoldDB" id="A0A840QJZ6"/>
<reference evidence="2 3" key="1">
    <citation type="submission" date="2020-08" db="EMBL/GenBank/DDBJ databases">
        <title>Sequencing the genomes of 1000 actinobacteria strains.</title>
        <authorList>
            <person name="Klenk H.-P."/>
        </authorList>
    </citation>
    <scope>NUCLEOTIDE SEQUENCE [LARGE SCALE GENOMIC DNA]</scope>
    <source>
        <strain evidence="2 3">DSM 45584</strain>
    </source>
</reference>
<evidence type="ECO:0000313" key="2">
    <source>
        <dbReference type="EMBL" id="MBB5159599.1"/>
    </source>
</evidence>
<dbReference type="EMBL" id="JACHIW010000002">
    <property type="protein sequence ID" value="MBB5159599.1"/>
    <property type="molecule type" value="Genomic_DNA"/>
</dbReference>
<comment type="caution">
    <text evidence="2">The sequence shown here is derived from an EMBL/GenBank/DDBJ whole genome shotgun (WGS) entry which is preliminary data.</text>
</comment>
<gene>
    <name evidence="2" type="ORF">BJ970_007198</name>
</gene>
<name>A0A840QJZ6_9PSEU</name>
<feature type="chain" id="PRO_5032348652" description="DUF4189 domain-containing protein" evidence="1">
    <location>
        <begin position="25"/>
        <end position="73"/>
    </location>
</feature>
<accession>A0A840QJZ6</accession>
<keyword evidence="1" id="KW-0732">Signal</keyword>
<evidence type="ECO:0000313" key="3">
    <source>
        <dbReference type="Proteomes" id="UP000584374"/>
    </source>
</evidence>
<sequence>MLRKILVGAAVVAGSLAVAAPAMATSGPYFAGVYPSVPAAQAACDAGKAQGRWDHCAIKGAAGQQAVMYVWKN</sequence>
<keyword evidence="3" id="KW-1185">Reference proteome</keyword>
<protein>
    <recommendedName>
        <fullName evidence="4">DUF4189 domain-containing protein</fullName>
    </recommendedName>
</protein>
<proteinExistence type="predicted"/>
<dbReference type="Proteomes" id="UP000584374">
    <property type="component" value="Unassembled WGS sequence"/>
</dbReference>
<organism evidence="2 3">
    <name type="scientific">Saccharopolyspora phatthalungensis</name>
    <dbReference type="NCBI Taxonomy" id="664693"/>
    <lineage>
        <taxon>Bacteria</taxon>
        <taxon>Bacillati</taxon>
        <taxon>Actinomycetota</taxon>
        <taxon>Actinomycetes</taxon>
        <taxon>Pseudonocardiales</taxon>
        <taxon>Pseudonocardiaceae</taxon>
        <taxon>Saccharopolyspora</taxon>
    </lineage>
</organism>
<feature type="signal peptide" evidence="1">
    <location>
        <begin position="1"/>
        <end position="24"/>
    </location>
</feature>
<dbReference type="RefSeq" id="WP_184732063.1">
    <property type="nucleotide sequence ID" value="NZ_JACHIW010000002.1"/>
</dbReference>